<proteinExistence type="predicted"/>
<evidence type="ECO:0000313" key="2">
    <source>
        <dbReference type="Proteomes" id="UP000299102"/>
    </source>
</evidence>
<dbReference type="Proteomes" id="UP000299102">
    <property type="component" value="Unassembled WGS sequence"/>
</dbReference>
<accession>A0A4C1TK61</accession>
<organism evidence="1 2">
    <name type="scientific">Eumeta variegata</name>
    <name type="common">Bagworm moth</name>
    <name type="synonym">Eumeta japonica</name>
    <dbReference type="NCBI Taxonomy" id="151549"/>
    <lineage>
        <taxon>Eukaryota</taxon>
        <taxon>Metazoa</taxon>
        <taxon>Ecdysozoa</taxon>
        <taxon>Arthropoda</taxon>
        <taxon>Hexapoda</taxon>
        <taxon>Insecta</taxon>
        <taxon>Pterygota</taxon>
        <taxon>Neoptera</taxon>
        <taxon>Endopterygota</taxon>
        <taxon>Lepidoptera</taxon>
        <taxon>Glossata</taxon>
        <taxon>Ditrysia</taxon>
        <taxon>Tineoidea</taxon>
        <taxon>Psychidae</taxon>
        <taxon>Oiketicinae</taxon>
        <taxon>Eumeta</taxon>
    </lineage>
</organism>
<gene>
    <name evidence="1" type="ORF">EVAR_6611_1</name>
</gene>
<dbReference type="EMBL" id="BGZK01000068">
    <property type="protein sequence ID" value="GBP14959.1"/>
    <property type="molecule type" value="Genomic_DNA"/>
</dbReference>
<dbReference type="AlphaFoldDB" id="A0A4C1TK61"/>
<protein>
    <submittedName>
        <fullName evidence="1">Uncharacterized protein</fullName>
    </submittedName>
</protein>
<keyword evidence="2" id="KW-1185">Reference proteome</keyword>
<evidence type="ECO:0000313" key="1">
    <source>
        <dbReference type="EMBL" id="GBP14959.1"/>
    </source>
</evidence>
<comment type="caution">
    <text evidence="1">The sequence shown here is derived from an EMBL/GenBank/DDBJ whole genome shotgun (WGS) entry which is preliminary data.</text>
</comment>
<name>A0A4C1TK61_EUMVA</name>
<reference evidence="1 2" key="1">
    <citation type="journal article" date="2019" name="Commun. Biol.">
        <title>The bagworm genome reveals a unique fibroin gene that provides high tensile strength.</title>
        <authorList>
            <person name="Kono N."/>
            <person name="Nakamura H."/>
            <person name="Ohtoshi R."/>
            <person name="Tomita M."/>
            <person name="Numata K."/>
            <person name="Arakawa K."/>
        </authorList>
    </citation>
    <scope>NUCLEOTIDE SEQUENCE [LARGE SCALE GENOMIC DNA]</scope>
</reference>
<sequence>MIWSVDSYINNKTNAVTQKTKLRAELPPELRINLMVTFEHYLILTFARGSARVDTEWIFFLFFTSTNYAADYDLDYRLALDSDSGSTLDSNSSFNVDTGSDFESSRKRRREESLLSLAGSSSTRNVKFVQRAVTRYVKSPQAYRERIERREAARRHDDGRDAHLGRREAAAPSIVRIAGCDYLFS</sequence>